<dbReference type="InterPro" id="IPR017871">
    <property type="entry name" value="ABC_transporter-like_CS"/>
</dbReference>
<evidence type="ECO:0000256" key="1">
    <source>
        <dbReference type="ARBA" id="ARBA00005417"/>
    </source>
</evidence>
<dbReference type="EMBL" id="BAAAQK010000024">
    <property type="protein sequence ID" value="GAA1869277.1"/>
    <property type="molecule type" value="Genomic_DNA"/>
</dbReference>
<sequence length="310" mass="32892">MTRFPSVISTRVRQVLDIGGLAKKFGGRVALEDVTFSVRPGEVFGFVGSNGAGKTTTMRIVLGVLEADGGEVRWEGAPIDADGRRRIGYMPEERGLYPKMKVGEQLAYLARLHGMAASDAAAAVTRWTDRLGVGERVGDEVQKLSLGNQQRVQLCAALIHDPQVLVLDEPFSGLDPTAVEVMSAVLRGKADEGVPVVFSSHQLDLVERLCDRVGIIAAGRMVAVGTVEELRSGGVSRIDVVGPGGDWTAGLDGVTVVTQEGNRTRVELGDGTKDQEVLAAALAAGPVHEFAPYRPPLTELYRHVVSGGAA</sequence>
<comment type="caution">
    <text evidence="6">The sequence shown here is derived from an EMBL/GenBank/DDBJ whole genome shotgun (WGS) entry which is preliminary data.</text>
</comment>
<gene>
    <name evidence="6" type="ORF">GCM10009836_57320</name>
</gene>
<keyword evidence="3" id="KW-0547">Nucleotide-binding</keyword>
<dbReference type="RefSeq" id="WP_344423901.1">
    <property type="nucleotide sequence ID" value="NZ_BAAAQK010000024.1"/>
</dbReference>
<dbReference type="Pfam" id="PF00005">
    <property type="entry name" value="ABC_tran"/>
    <property type="match status" value="1"/>
</dbReference>
<dbReference type="SMART" id="SM00382">
    <property type="entry name" value="AAA"/>
    <property type="match status" value="1"/>
</dbReference>
<evidence type="ECO:0000313" key="7">
    <source>
        <dbReference type="Proteomes" id="UP001500449"/>
    </source>
</evidence>
<name>A0ABN2NHZ6_9PSEU</name>
<feature type="domain" description="ABC transporter" evidence="5">
    <location>
        <begin position="16"/>
        <end position="243"/>
    </location>
</feature>
<evidence type="ECO:0000256" key="3">
    <source>
        <dbReference type="ARBA" id="ARBA00022741"/>
    </source>
</evidence>
<comment type="similarity">
    <text evidence="1">Belongs to the ABC transporter superfamily.</text>
</comment>
<dbReference type="PANTHER" id="PTHR43335:SF4">
    <property type="entry name" value="ABC TRANSPORTER, ATP-BINDING PROTEIN"/>
    <property type="match status" value="1"/>
</dbReference>
<protein>
    <submittedName>
        <fullName evidence="6">ATP-binding cassette domain-containing protein</fullName>
    </submittedName>
</protein>
<dbReference type="Pfam" id="PF13732">
    <property type="entry name" value="DrrA1-3_C"/>
    <property type="match status" value="1"/>
</dbReference>
<dbReference type="PANTHER" id="PTHR43335">
    <property type="entry name" value="ABC TRANSPORTER, ATP-BINDING PROTEIN"/>
    <property type="match status" value="1"/>
</dbReference>
<evidence type="ECO:0000259" key="5">
    <source>
        <dbReference type="PROSITE" id="PS50893"/>
    </source>
</evidence>
<accession>A0ABN2NHZ6</accession>
<keyword evidence="4 6" id="KW-0067">ATP-binding</keyword>
<evidence type="ECO:0000256" key="4">
    <source>
        <dbReference type="ARBA" id="ARBA00022840"/>
    </source>
</evidence>
<dbReference type="GO" id="GO:0005524">
    <property type="term" value="F:ATP binding"/>
    <property type="evidence" value="ECO:0007669"/>
    <property type="project" value="UniProtKB-KW"/>
</dbReference>
<dbReference type="SUPFAM" id="SSF52540">
    <property type="entry name" value="P-loop containing nucleoside triphosphate hydrolases"/>
    <property type="match status" value="1"/>
</dbReference>
<keyword evidence="2" id="KW-0813">Transport</keyword>
<dbReference type="InterPro" id="IPR027417">
    <property type="entry name" value="P-loop_NTPase"/>
</dbReference>
<dbReference type="InterPro" id="IPR003593">
    <property type="entry name" value="AAA+_ATPase"/>
</dbReference>
<reference evidence="6 7" key="1">
    <citation type="journal article" date="2019" name="Int. J. Syst. Evol. Microbiol.">
        <title>The Global Catalogue of Microorganisms (GCM) 10K type strain sequencing project: providing services to taxonomists for standard genome sequencing and annotation.</title>
        <authorList>
            <consortium name="The Broad Institute Genomics Platform"/>
            <consortium name="The Broad Institute Genome Sequencing Center for Infectious Disease"/>
            <person name="Wu L."/>
            <person name="Ma J."/>
        </authorList>
    </citation>
    <scope>NUCLEOTIDE SEQUENCE [LARGE SCALE GENOMIC DNA]</scope>
    <source>
        <strain evidence="6 7">JCM 16009</strain>
    </source>
</reference>
<dbReference type="PROSITE" id="PS50893">
    <property type="entry name" value="ABC_TRANSPORTER_2"/>
    <property type="match status" value="1"/>
</dbReference>
<evidence type="ECO:0000256" key="2">
    <source>
        <dbReference type="ARBA" id="ARBA00022448"/>
    </source>
</evidence>
<dbReference type="PROSITE" id="PS00211">
    <property type="entry name" value="ABC_TRANSPORTER_1"/>
    <property type="match status" value="1"/>
</dbReference>
<organism evidence="6 7">
    <name type="scientific">Pseudonocardia ailaonensis</name>
    <dbReference type="NCBI Taxonomy" id="367279"/>
    <lineage>
        <taxon>Bacteria</taxon>
        <taxon>Bacillati</taxon>
        <taxon>Actinomycetota</taxon>
        <taxon>Actinomycetes</taxon>
        <taxon>Pseudonocardiales</taxon>
        <taxon>Pseudonocardiaceae</taxon>
        <taxon>Pseudonocardia</taxon>
    </lineage>
</organism>
<dbReference type="Proteomes" id="UP001500449">
    <property type="component" value="Unassembled WGS sequence"/>
</dbReference>
<proteinExistence type="inferred from homology"/>
<dbReference type="InterPro" id="IPR025302">
    <property type="entry name" value="DrrA1/2-like_C"/>
</dbReference>
<dbReference type="Gene3D" id="3.40.50.300">
    <property type="entry name" value="P-loop containing nucleotide triphosphate hydrolases"/>
    <property type="match status" value="1"/>
</dbReference>
<dbReference type="InterPro" id="IPR003439">
    <property type="entry name" value="ABC_transporter-like_ATP-bd"/>
</dbReference>
<keyword evidence="7" id="KW-1185">Reference proteome</keyword>
<evidence type="ECO:0000313" key="6">
    <source>
        <dbReference type="EMBL" id="GAA1869277.1"/>
    </source>
</evidence>